<dbReference type="eggNOG" id="COG1145">
    <property type="taxonomic scope" value="Bacteria"/>
</dbReference>
<evidence type="ECO:0000313" key="6">
    <source>
        <dbReference type="EMBL" id="ACL03563.1"/>
    </source>
</evidence>
<dbReference type="PANTHER" id="PTHR24960:SF76">
    <property type="entry name" value="4FE-4S FERREDOXIN-TYPE DOMAIN-CONTAINING PROTEIN"/>
    <property type="match status" value="1"/>
</dbReference>
<dbReference type="Pfam" id="PF04015">
    <property type="entry name" value="DUF362"/>
    <property type="match status" value="1"/>
</dbReference>
<dbReference type="PROSITE" id="PS00198">
    <property type="entry name" value="4FE4S_FER_1"/>
    <property type="match status" value="1"/>
</dbReference>
<dbReference type="eggNOG" id="COG2006">
    <property type="taxonomic scope" value="Bacteria"/>
</dbReference>
<dbReference type="Proteomes" id="UP000000739">
    <property type="component" value="Chromosome"/>
</dbReference>
<name>B8FEN6_DESAL</name>
<dbReference type="HOGENOM" id="CLU_058393_1_0_7"/>
<evidence type="ECO:0000259" key="5">
    <source>
        <dbReference type="PROSITE" id="PS51379"/>
    </source>
</evidence>
<evidence type="ECO:0000256" key="4">
    <source>
        <dbReference type="ARBA" id="ARBA00023014"/>
    </source>
</evidence>
<dbReference type="PANTHER" id="PTHR24960">
    <property type="entry name" value="PHOTOSYSTEM I IRON-SULFUR CENTER-RELATED"/>
    <property type="match status" value="1"/>
</dbReference>
<evidence type="ECO:0000256" key="1">
    <source>
        <dbReference type="ARBA" id="ARBA00022485"/>
    </source>
</evidence>
<dbReference type="InterPro" id="IPR050157">
    <property type="entry name" value="PSI_iron-sulfur_center"/>
</dbReference>
<keyword evidence="7" id="KW-1185">Reference proteome</keyword>
<protein>
    <recommendedName>
        <fullName evidence="5">4Fe-4S ferredoxin-type domain-containing protein</fullName>
    </recommendedName>
</protein>
<reference evidence="6 7" key="1">
    <citation type="journal article" date="2012" name="Environ. Microbiol.">
        <title>The genome sequence of Desulfatibacillum alkenivorans AK-01: a blueprint for anaerobic alkane oxidation.</title>
        <authorList>
            <person name="Callaghan A.V."/>
            <person name="Morris B.E."/>
            <person name="Pereira I.A."/>
            <person name="McInerney M.J."/>
            <person name="Austin R.N."/>
            <person name="Groves J.T."/>
            <person name="Kukor J.J."/>
            <person name="Suflita J.M."/>
            <person name="Young L.Y."/>
            <person name="Zylstra G.J."/>
            <person name="Wawrik B."/>
        </authorList>
    </citation>
    <scope>NUCLEOTIDE SEQUENCE [LARGE SCALE GENOMIC DNA]</scope>
    <source>
        <strain evidence="6 7">AK-01</strain>
    </source>
</reference>
<evidence type="ECO:0000256" key="2">
    <source>
        <dbReference type="ARBA" id="ARBA00022723"/>
    </source>
</evidence>
<dbReference type="InterPro" id="IPR007160">
    <property type="entry name" value="DUF362"/>
</dbReference>
<dbReference type="EMBL" id="CP001322">
    <property type="protein sequence ID" value="ACL03563.1"/>
    <property type="molecule type" value="Genomic_DNA"/>
</dbReference>
<keyword evidence="3" id="KW-0408">Iron</keyword>
<dbReference type="AlphaFoldDB" id="B8FEN6"/>
<dbReference type="InterPro" id="IPR017900">
    <property type="entry name" value="4Fe4S_Fe_S_CS"/>
</dbReference>
<proteinExistence type="predicted"/>
<keyword evidence="4" id="KW-0411">Iron-sulfur</keyword>
<dbReference type="RefSeq" id="WP_012610995.1">
    <property type="nucleotide sequence ID" value="NC_011768.1"/>
</dbReference>
<dbReference type="GO" id="GO:0046872">
    <property type="term" value="F:metal ion binding"/>
    <property type="evidence" value="ECO:0007669"/>
    <property type="project" value="UniProtKB-KW"/>
</dbReference>
<evidence type="ECO:0000256" key="3">
    <source>
        <dbReference type="ARBA" id="ARBA00023004"/>
    </source>
</evidence>
<dbReference type="PROSITE" id="PS51379">
    <property type="entry name" value="4FE4S_FER_2"/>
    <property type="match status" value="2"/>
</dbReference>
<dbReference type="KEGG" id="dal:Dalk_1866"/>
<dbReference type="InterPro" id="IPR017896">
    <property type="entry name" value="4Fe4S_Fe-S-bd"/>
</dbReference>
<keyword evidence="2" id="KW-0479">Metal-binding</keyword>
<feature type="domain" description="4Fe-4S ferredoxin-type" evidence="5">
    <location>
        <begin position="332"/>
        <end position="361"/>
    </location>
</feature>
<evidence type="ECO:0000313" key="7">
    <source>
        <dbReference type="Proteomes" id="UP000000739"/>
    </source>
</evidence>
<dbReference type="Pfam" id="PF00037">
    <property type="entry name" value="Fer4"/>
    <property type="match status" value="1"/>
</dbReference>
<accession>B8FEN6</accession>
<dbReference type="SUPFAM" id="SSF54862">
    <property type="entry name" value="4Fe-4S ferredoxins"/>
    <property type="match status" value="1"/>
</dbReference>
<dbReference type="Gene3D" id="3.30.70.20">
    <property type="match status" value="1"/>
</dbReference>
<organism evidence="6 7">
    <name type="scientific">Desulfatibacillum aliphaticivorans</name>
    <dbReference type="NCBI Taxonomy" id="218208"/>
    <lineage>
        <taxon>Bacteria</taxon>
        <taxon>Pseudomonadati</taxon>
        <taxon>Thermodesulfobacteriota</taxon>
        <taxon>Desulfobacteria</taxon>
        <taxon>Desulfobacterales</taxon>
        <taxon>Desulfatibacillaceae</taxon>
        <taxon>Desulfatibacillum</taxon>
    </lineage>
</organism>
<keyword evidence="1" id="KW-0004">4Fe-4S</keyword>
<feature type="domain" description="4Fe-4S ferredoxin-type" evidence="5">
    <location>
        <begin position="302"/>
        <end position="331"/>
    </location>
</feature>
<sequence length="371" mass="40062">MIAKNRVMILDAAYDEESLKDAVEAVFREFPLDMEGKTVLVKPNILAGEPPEKGVTTHPMLVKAVVDKLKAQGAKVMVGDNPGVFGYGRSEKAAETARISGAVGDAFVHLGQSPVKTSLPSQDVPCVMISNEVLTADLVINLPKLKTHGLTFYTGAVKNTFGYVVGGDKMRVHSQAVTPKRFSQALVDIFSVRPPDLTIMDAVVAMEGNGPHHGSLRNVGKILASNNAVSLDAVAVTMIGGNPRSILHLDIAAEKGLGAIDLDQISLNTEIVPIPDFKMPVTFIPGVMGMILNRFLSKWINCLPQIQEDKCKQCGLCVKHCPTKAMTMAKKSYPKADKNVCINCYCCQEMCPEDAIVLKGRTLNFIRGSSR</sequence>
<gene>
    <name evidence="6" type="ordered locus">Dalk_1866</name>
</gene>
<dbReference type="GO" id="GO:0051539">
    <property type="term" value="F:4 iron, 4 sulfur cluster binding"/>
    <property type="evidence" value="ECO:0007669"/>
    <property type="project" value="UniProtKB-KW"/>
</dbReference>